<accession>A0A387H6Y5</accession>
<keyword evidence="2" id="KW-1185">Reference proteome</keyword>
<proteinExistence type="predicted"/>
<gene>
    <name evidence="1" type="ORF">DWB77_00448</name>
</gene>
<evidence type="ECO:0000313" key="2">
    <source>
        <dbReference type="Proteomes" id="UP000271554"/>
    </source>
</evidence>
<dbReference type="EMBL" id="CP032698">
    <property type="protein sequence ID" value="AYG78341.1"/>
    <property type="molecule type" value="Genomic_DNA"/>
</dbReference>
<evidence type="ECO:0000313" key="1">
    <source>
        <dbReference type="EMBL" id="AYG78341.1"/>
    </source>
</evidence>
<dbReference type="KEGG" id="shun:DWB77_00448"/>
<name>A0A387H6Y5_9ACTN</name>
<protein>
    <submittedName>
        <fullName evidence="1">Uncharacterized protein</fullName>
    </submittedName>
</protein>
<reference evidence="1 2" key="1">
    <citation type="submission" date="2018-10" db="EMBL/GenBank/DDBJ databases">
        <title>Relationship between Morphology and Antimicrobial Activity in Streptomyces.</title>
        <authorList>
            <person name="Kang H.J."/>
            <person name="Kim S.B."/>
        </authorList>
    </citation>
    <scope>NUCLEOTIDE SEQUENCE [LARGE SCALE GENOMIC DNA]</scope>
    <source>
        <strain evidence="1 2">BH38</strain>
    </source>
</reference>
<sequence length="30" mass="3211">MTVGHAPGLSVFKIPGSSPRSELRLLLIFS</sequence>
<organism evidence="1 2">
    <name type="scientific">Streptomyces hundungensis</name>
    <dbReference type="NCBI Taxonomy" id="1077946"/>
    <lineage>
        <taxon>Bacteria</taxon>
        <taxon>Bacillati</taxon>
        <taxon>Actinomycetota</taxon>
        <taxon>Actinomycetes</taxon>
        <taxon>Kitasatosporales</taxon>
        <taxon>Streptomycetaceae</taxon>
        <taxon>Streptomyces</taxon>
    </lineage>
</organism>
<dbReference type="AlphaFoldDB" id="A0A387H6Y5"/>
<dbReference type="Proteomes" id="UP000271554">
    <property type="component" value="Chromosome"/>
</dbReference>